<sequence length="195" mass="21028">MSTESAAPRLNVVVASTRPGRVGHLIGGWFAGVAAAHGGFDVHVVDLAELDLPFHDEPGQPVDGGPYAHEHTRRWSETTDAADAFVFVMPEYNRGYSAPLKNALDYLYREWHHKPAGFVSYGMSSAGMRAVEQLKPVLGALRMLPLAESVNIHLRQAVDTDGALVPNPAMDAAARGMLDELRLMAELMSAARVAA</sequence>
<accession>A0ABW2GWI7</accession>
<dbReference type="PANTHER" id="PTHR30543">
    <property type="entry name" value="CHROMATE REDUCTASE"/>
    <property type="match status" value="1"/>
</dbReference>
<dbReference type="RefSeq" id="WP_376807427.1">
    <property type="nucleotide sequence ID" value="NZ_JBHTAC010000016.1"/>
</dbReference>
<proteinExistence type="predicted"/>
<gene>
    <name evidence="2" type="ORF">ACFQO7_18040</name>
</gene>
<dbReference type="EMBL" id="JBHTAC010000016">
    <property type="protein sequence ID" value="MFC7244380.1"/>
    <property type="molecule type" value="Genomic_DNA"/>
</dbReference>
<evidence type="ECO:0000313" key="2">
    <source>
        <dbReference type="EMBL" id="MFC7244380.1"/>
    </source>
</evidence>
<dbReference type="Gene3D" id="3.40.50.360">
    <property type="match status" value="1"/>
</dbReference>
<reference evidence="3" key="1">
    <citation type="journal article" date="2019" name="Int. J. Syst. Evol. Microbiol.">
        <title>The Global Catalogue of Microorganisms (GCM) 10K type strain sequencing project: providing services to taxonomists for standard genome sequencing and annotation.</title>
        <authorList>
            <consortium name="The Broad Institute Genomics Platform"/>
            <consortium name="The Broad Institute Genome Sequencing Center for Infectious Disease"/>
            <person name="Wu L."/>
            <person name="Ma J."/>
        </authorList>
    </citation>
    <scope>NUCLEOTIDE SEQUENCE [LARGE SCALE GENOMIC DNA]</scope>
    <source>
        <strain evidence="3">CGMCC 1.9106</strain>
    </source>
</reference>
<keyword evidence="2" id="KW-0560">Oxidoreductase</keyword>
<dbReference type="InterPro" id="IPR029039">
    <property type="entry name" value="Flavoprotein-like_sf"/>
</dbReference>
<dbReference type="EC" id="1.-.-.-" evidence="2"/>
<protein>
    <submittedName>
        <fullName evidence="2">NADPH-dependent FMN reductase</fullName>
        <ecNumber evidence="2">1.-.-.-</ecNumber>
    </submittedName>
</protein>
<dbReference type="Proteomes" id="UP001596392">
    <property type="component" value="Unassembled WGS sequence"/>
</dbReference>
<evidence type="ECO:0000259" key="1">
    <source>
        <dbReference type="Pfam" id="PF03358"/>
    </source>
</evidence>
<evidence type="ECO:0000313" key="3">
    <source>
        <dbReference type="Proteomes" id="UP001596392"/>
    </source>
</evidence>
<name>A0ABW2GWI7_9ACTN</name>
<dbReference type="Pfam" id="PF03358">
    <property type="entry name" value="FMN_red"/>
    <property type="match status" value="1"/>
</dbReference>
<dbReference type="SUPFAM" id="SSF52218">
    <property type="entry name" value="Flavoproteins"/>
    <property type="match status" value="1"/>
</dbReference>
<dbReference type="GO" id="GO:0016491">
    <property type="term" value="F:oxidoreductase activity"/>
    <property type="evidence" value="ECO:0007669"/>
    <property type="project" value="UniProtKB-KW"/>
</dbReference>
<organism evidence="2 3">
    <name type="scientific">Catellatospora aurea</name>
    <dbReference type="NCBI Taxonomy" id="1337874"/>
    <lineage>
        <taxon>Bacteria</taxon>
        <taxon>Bacillati</taxon>
        <taxon>Actinomycetota</taxon>
        <taxon>Actinomycetes</taxon>
        <taxon>Micromonosporales</taxon>
        <taxon>Micromonosporaceae</taxon>
        <taxon>Catellatospora</taxon>
    </lineage>
</organism>
<dbReference type="InterPro" id="IPR050712">
    <property type="entry name" value="NAD(P)H-dep_reductase"/>
</dbReference>
<comment type="caution">
    <text evidence="2">The sequence shown here is derived from an EMBL/GenBank/DDBJ whole genome shotgun (WGS) entry which is preliminary data.</text>
</comment>
<keyword evidence="3" id="KW-1185">Reference proteome</keyword>
<feature type="domain" description="NADPH-dependent FMN reductase-like" evidence="1">
    <location>
        <begin position="9"/>
        <end position="153"/>
    </location>
</feature>
<dbReference type="PANTHER" id="PTHR30543:SF21">
    <property type="entry name" value="NAD(P)H-DEPENDENT FMN REDUCTASE LOT6"/>
    <property type="match status" value="1"/>
</dbReference>
<dbReference type="InterPro" id="IPR005025">
    <property type="entry name" value="FMN_Rdtase-like_dom"/>
</dbReference>